<dbReference type="Proteomes" id="UP000622604">
    <property type="component" value="Unassembled WGS sequence"/>
</dbReference>
<dbReference type="EMBL" id="BMZC01000005">
    <property type="protein sequence ID" value="GGZ62064.1"/>
    <property type="molecule type" value="Genomic_DNA"/>
</dbReference>
<sequence>MKKWLIAACIIPSCVAVAQQTNQQMASTNTLNVEYSSFYSHVRKLDDEETSALQFAFGFKRVQSDTLCRITKAYIHTQKQDIPLSVTNEQRFTVPSEKALKMAKAEVVLSLVEPKNQCDMSVQLETKPKWLKTQYSANELATLFTQYQTFFDDMGSFLSFLMPSVDGLVVHFTDTSLHKTLANGLVIEKGSLHMTKEWINQGRSLTLPEMPLRITANTTK</sequence>
<organism evidence="2 4">
    <name type="scientific">Paraglaciecola chathamensis</name>
    <dbReference type="NCBI Taxonomy" id="368405"/>
    <lineage>
        <taxon>Bacteria</taxon>
        <taxon>Pseudomonadati</taxon>
        <taxon>Pseudomonadota</taxon>
        <taxon>Gammaproteobacteria</taxon>
        <taxon>Alteromonadales</taxon>
        <taxon>Alteromonadaceae</taxon>
        <taxon>Paraglaciecola</taxon>
    </lineage>
</organism>
<evidence type="ECO:0000313" key="3">
    <source>
        <dbReference type="EMBL" id="MBJ2135764.1"/>
    </source>
</evidence>
<evidence type="ECO:0000313" key="4">
    <source>
        <dbReference type="Proteomes" id="UP000622604"/>
    </source>
</evidence>
<evidence type="ECO:0000256" key="1">
    <source>
        <dbReference type="SAM" id="SignalP"/>
    </source>
</evidence>
<dbReference type="EMBL" id="JAEILT010000005">
    <property type="protein sequence ID" value="MBJ2135764.1"/>
    <property type="molecule type" value="Genomic_DNA"/>
</dbReference>
<name>A0A8H9I9B7_9ALTE</name>
<accession>A0A8H9I9B7</accession>
<proteinExistence type="predicted"/>
<gene>
    <name evidence="2" type="ORF">GCM10011274_20020</name>
    <name evidence="3" type="ORF">JEU11_04785</name>
</gene>
<keyword evidence="1" id="KW-0732">Signal</keyword>
<feature type="signal peptide" evidence="1">
    <location>
        <begin position="1"/>
        <end position="18"/>
    </location>
</feature>
<reference evidence="2" key="2">
    <citation type="submission" date="2020-09" db="EMBL/GenBank/DDBJ databases">
        <authorList>
            <person name="Sun Q."/>
            <person name="Kim S."/>
        </authorList>
    </citation>
    <scope>NUCLEOTIDE SEQUENCE</scope>
    <source>
        <strain evidence="2">KCTC 32337</strain>
    </source>
</reference>
<dbReference type="AlphaFoldDB" id="A0A8H9I9B7"/>
<dbReference type="RefSeq" id="WP_007991142.1">
    <property type="nucleotide sequence ID" value="NZ_BMZC01000005.1"/>
</dbReference>
<comment type="caution">
    <text evidence="2">The sequence shown here is derived from an EMBL/GenBank/DDBJ whole genome shotgun (WGS) entry which is preliminary data.</text>
</comment>
<dbReference type="InterPro" id="IPR021370">
    <property type="entry name" value="DUF2987"/>
</dbReference>
<dbReference type="Pfam" id="PF11205">
    <property type="entry name" value="DUF2987"/>
    <property type="match status" value="1"/>
</dbReference>
<evidence type="ECO:0000313" key="5">
    <source>
        <dbReference type="Proteomes" id="UP000649232"/>
    </source>
</evidence>
<dbReference type="Proteomes" id="UP000649232">
    <property type="component" value="Unassembled WGS sequence"/>
</dbReference>
<reference evidence="2" key="1">
    <citation type="journal article" date="2014" name="Int. J. Syst. Evol. Microbiol.">
        <title>Complete genome sequence of Corynebacterium casei LMG S-19264T (=DSM 44701T), isolated from a smear-ripened cheese.</title>
        <authorList>
            <consortium name="US DOE Joint Genome Institute (JGI-PGF)"/>
            <person name="Walter F."/>
            <person name="Albersmeier A."/>
            <person name="Kalinowski J."/>
            <person name="Ruckert C."/>
        </authorList>
    </citation>
    <scope>NUCLEOTIDE SEQUENCE</scope>
    <source>
        <strain evidence="2">KCTC 32337</strain>
    </source>
</reference>
<reference evidence="3 5" key="3">
    <citation type="submission" date="2020-12" db="EMBL/GenBank/DDBJ databases">
        <title>Draft genome sequences of nine environmental bacterial isolates colonizing plastic.</title>
        <authorList>
            <person name="Borre I."/>
            <person name="Sonnenschein E.C."/>
        </authorList>
    </citation>
    <scope>NUCLEOTIDE SEQUENCE [LARGE SCALE GENOMIC DNA]</scope>
    <source>
        <strain evidence="3 5">IB30</strain>
    </source>
</reference>
<protein>
    <submittedName>
        <fullName evidence="3">DUF2987 domain-containing protein</fullName>
    </submittedName>
</protein>
<evidence type="ECO:0000313" key="2">
    <source>
        <dbReference type="EMBL" id="GGZ62064.1"/>
    </source>
</evidence>
<feature type="chain" id="PRO_5034231538" evidence="1">
    <location>
        <begin position="19"/>
        <end position="220"/>
    </location>
</feature>